<keyword evidence="4" id="KW-1185">Reference proteome</keyword>
<dbReference type="Proteomes" id="UP000814176">
    <property type="component" value="Unassembled WGS sequence"/>
</dbReference>
<proteinExistence type="predicted"/>
<organism evidence="3 4">
    <name type="scientific">Rhodofomes roseus</name>
    <dbReference type="NCBI Taxonomy" id="34475"/>
    <lineage>
        <taxon>Eukaryota</taxon>
        <taxon>Fungi</taxon>
        <taxon>Dikarya</taxon>
        <taxon>Basidiomycota</taxon>
        <taxon>Agaricomycotina</taxon>
        <taxon>Agaricomycetes</taxon>
        <taxon>Polyporales</taxon>
        <taxon>Rhodofomes</taxon>
    </lineage>
</organism>
<gene>
    <name evidence="3" type="ORF">C8Q71DRAFT_755301</name>
</gene>
<dbReference type="Pfam" id="PF01728">
    <property type="entry name" value="FtsJ"/>
    <property type="match status" value="1"/>
</dbReference>
<evidence type="ECO:0000256" key="1">
    <source>
        <dbReference type="SAM" id="MobiDB-lite"/>
    </source>
</evidence>
<reference evidence="3 4" key="1">
    <citation type="journal article" date="2021" name="Environ. Microbiol.">
        <title>Gene family expansions and transcriptome signatures uncover fungal adaptations to wood decay.</title>
        <authorList>
            <person name="Hage H."/>
            <person name="Miyauchi S."/>
            <person name="Viragh M."/>
            <person name="Drula E."/>
            <person name="Min B."/>
            <person name="Chaduli D."/>
            <person name="Navarro D."/>
            <person name="Favel A."/>
            <person name="Norest M."/>
            <person name="Lesage-Meessen L."/>
            <person name="Balint B."/>
            <person name="Merenyi Z."/>
            <person name="de Eugenio L."/>
            <person name="Morin E."/>
            <person name="Martinez A.T."/>
            <person name="Baldrian P."/>
            <person name="Stursova M."/>
            <person name="Martinez M.J."/>
            <person name="Novotny C."/>
            <person name="Magnuson J.K."/>
            <person name="Spatafora J.W."/>
            <person name="Maurice S."/>
            <person name="Pangilinan J."/>
            <person name="Andreopoulos W."/>
            <person name="LaButti K."/>
            <person name="Hundley H."/>
            <person name="Na H."/>
            <person name="Kuo A."/>
            <person name="Barry K."/>
            <person name="Lipzen A."/>
            <person name="Henrissat B."/>
            <person name="Riley R."/>
            <person name="Ahrendt S."/>
            <person name="Nagy L.G."/>
            <person name="Grigoriev I.V."/>
            <person name="Martin F."/>
            <person name="Rosso M.N."/>
        </authorList>
    </citation>
    <scope>NUCLEOTIDE SEQUENCE [LARGE SCALE GENOMIC DNA]</scope>
    <source>
        <strain evidence="3 4">CIRM-BRFM 1785</strain>
    </source>
</reference>
<accession>A0ABQ8KIW9</accession>
<sequence>MDHTTVARFTTIADVDRQISLVLSDSPILTTGNFITSRLTRFEHPFFNASPADALPRLLVLKELYRVHDAVDRTYAEHARANRARPASASDLEVFRRTFEEIVELTTHRRPEFRSALGRARRFLDLGCAPGGFATWLLQNTGMQGMGITLPSDTSVPGVPVQDALQSYAPRFPVYLEDVCEIARGQSVTDWEKHVPSTGFDLIIANACIMLAESSVPRSTKIRLMYAQLLIALERITAGGTLILSLWMRPFDWVVDIVAILNGSFGSIDAIKPRYQGKTSFAYIVCQDYKITANKPRHIEHLRAVIQHLDSAEAGDIDTPTLPNLFDSGTPDEETVAFIVRLFTPAWQRQCDAIHRDYERVLSGINSGPAAHSSQCPSSPTVSRRLQEIPAGRSNADNSFDWRKRHVEQPNDADYRRRQDQRNTGFRQLFGVPTAVSEGRWR</sequence>
<dbReference type="InterPro" id="IPR029063">
    <property type="entry name" value="SAM-dependent_MTases_sf"/>
</dbReference>
<name>A0ABQ8KIW9_9APHY</name>
<dbReference type="GeneID" id="72004271"/>
<dbReference type="RefSeq" id="XP_047779988.1">
    <property type="nucleotide sequence ID" value="XM_047923539.1"/>
</dbReference>
<evidence type="ECO:0000313" key="3">
    <source>
        <dbReference type="EMBL" id="KAH9837950.1"/>
    </source>
</evidence>
<comment type="caution">
    <text evidence="3">The sequence shown here is derived from an EMBL/GenBank/DDBJ whole genome shotgun (WGS) entry which is preliminary data.</text>
</comment>
<feature type="domain" description="Ribosomal RNA methyltransferase FtsJ" evidence="2">
    <location>
        <begin position="118"/>
        <end position="288"/>
    </location>
</feature>
<dbReference type="Gene3D" id="3.40.50.150">
    <property type="entry name" value="Vaccinia Virus protein VP39"/>
    <property type="match status" value="1"/>
</dbReference>
<dbReference type="EMBL" id="JADCUA010000008">
    <property type="protein sequence ID" value="KAH9837950.1"/>
    <property type="molecule type" value="Genomic_DNA"/>
</dbReference>
<dbReference type="SUPFAM" id="SSF53335">
    <property type="entry name" value="S-adenosyl-L-methionine-dependent methyltransferases"/>
    <property type="match status" value="1"/>
</dbReference>
<evidence type="ECO:0000313" key="4">
    <source>
        <dbReference type="Proteomes" id="UP000814176"/>
    </source>
</evidence>
<feature type="region of interest" description="Disordered" evidence="1">
    <location>
        <begin position="388"/>
        <end position="426"/>
    </location>
</feature>
<evidence type="ECO:0000259" key="2">
    <source>
        <dbReference type="Pfam" id="PF01728"/>
    </source>
</evidence>
<protein>
    <recommendedName>
        <fullName evidence="2">Ribosomal RNA methyltransferase FtsJ domain-containing protein</fullName>
    </recommendedName>
</protein>
<feature type="compositionally biased region" description="Basic and acidic residues" evidence="1">
    <location>
        <begin position="407"/>
        <end position="421"/>
    </location>
</feature>
<dbReference type="InterPro" id="IPR002877">
    <property type="entry name" value="RNA_MeTrfase_FtsJ_dom"/>
</dbReference>